<dbReference type="PANTHER" id="PTHR47169:SF2">
    <property type="entry name" value="OS01G0541250 PROTEIN"/>
    <property type="match status" value="1"/>
</dbReference>
<dbReference type="PANTHER" id="PTHR47169">
    <property type="entry name" value="OS01G0541250 PROTEIN"/>
    <property type="match status" value="1"/>
</dbReference>
<comment type="caution">
    <text evidence="1">The sequence shown here is derived from an EMBL/GenBank/DDBJ whole genome shotgun (WGS) entry which is preliminary data.</text>
</comment>
<gene>
    <name evidence="1" type="ORF">AaE_011535</name>
</gene>
<accession>A0A6A4ZY01</accession>
<dbReference type="InterPro" id="IPR036397">
    <property type="entry name" value="RNaseH_sf"/>
</dbReference>
<reference evidence="1 2" key="1">
    <citation type="submission" date="2019-06" db="EMBL/GenBank/DDBJ databases">
        <title>Genomics analysis of Aphanomyces spp. identifies a new class of oomycete effector associated with host adaptation.</title>
        <authorList>
            <person name="Gaulin E."/>
        </authorList>
    </citation>
    <scope>NUCLEOTIDE SEQUENCE [LARGE SCALE GENOMIC DNA]</scope>
    <source>
        <strain evidence="1 2">E</strain>
    </source>
</reference>
<proteinExistence type="predicted"/>
<evidence type="ECO:0008006" key="3">
    <source>
        <dbReference type="Google" id="ProtNLM"/>
    </source>
</evidence>
<evidence type="ECO:0000313" key="2">
    <source>
        <dbReference type="Proteomes" id="UP000469452"/>
    </source>
</evidence>
<dbReference type="GO" id="GO:0003676">
    <property type="term" value="F:nucleic acid binding"/>
    <property type="evidence" value="ECO:0007669"/>
    <property type="project" value="InterPro"/>
</dbReference>
<name>A0A6A4ZY01_APHAT</name>
<sequence length="398" mass="45181">MISVKRLHKDLPKRIQAIPQSRRYCFHSLAHALGMPKSTLHDYFKRGVFAKYSSVLKPALTESNKVCRLKWALDHVCDRDGAKYFDDMYDTVHVDEKWFFMTRLQKKVYGAIGEKIKQRACKSKHHLVMFLTAVARPRWDETCGEWFDGKLGTWHFTEIVPAQRRSSRRDAGTPVMKTVSVTRETYKAMLVDKDIPAIRAKWPRGDTKAVKIQQDNAQPHVPPSDVDVVAACKADGWDMEVVFQPPNSPDLNVLDLGFFRAIQALQTEKHSSSLEEIVAATDAAWDVVSTKTLNKNFLTLQRCLQEVILNKGGNDYKIAHMRKDVLHARGKLPEMVSCDRDAWSFGCAYLDGADYSAHMHMLSLEILQSMEMSAFCTQIEALKIVDDTDADDNLVAAC</sequence>
<evidence type="ECO:0000313" key="1">
    <source>
        <dbReference type="EMBL" id="KAF0714595.1"/>
    </source>
</evidence>
<dbReference type="Proteomes" id="UP000469452">
    <property type="component" value="Unassembled WGS sequence"/>
</dbReference>
<dbReference type="EMBL" id="VJMI01017219">
    <property type="protein sequence ID" value="KAF0714595.1"/>
    <property type="molecule type" value="Genomic_DNA"/>
</dbReference>
<dbReference type="AlphaFoldDB" id="A0A6A4ZY01"/>
<dbReference type="Gene3D" id="3.30.420.10">
    <property type="entry name" value="Ribonuclease H-like superfamily/Ribonuclease H"/>
    <property type="match status" value="1"/>
</dbReference>
<protein>
    <recommendedName>
        <fullName evidence="3">Tc1-like transposase DDE domain-containing protein</fullName>
    </recommendedName>
</protein>
<organism evidence="1 2">
    <name type="scientific">Aphanomyces astaci</name>
    <name type="common">Crayfish plague agent</name>
    <dbReference type="NCBI Taxonomy" id="112090"/>
    <lineage>
        <taxon>Eukaryota</taxon>
        <taxon>Sar</taxon>
        <taxon>Stramenopiles</taxon>
        <taxon>Oomycota</taxon>
        <taxon>Saprolegniomycetes</taxon>
        <taxon>Saprolegniales</taxon>
        <taxon>Verrucalvaceae</taxon>
        <taxon>Aphanomyces</taxon>
    </lineage>
</organism>
<dbReference type="VEuPathDB" id="FungiDB:H257_11085"/>